<dbReference type="InterPro" id="IPR002347">
    <property type="entry name" value="SDR_fam"/>
</dbReference>
<dbReference type="Pfam" id="PF13561">
    <property type="entry name" value="adh_short_C2"/>
    <property type="match status" value="1"/>
</dbReference>
<dbReference type="Gene3D" id="3.40.50.720">
    <property type="entry name" value="NAD(P)-binding Rossmann-like Domain"/>
    <property type="match status" value="1"/>
</dbReference>
<accession>U4LSP9</accession>
<dbReference type="OrthoDB" id="1888931at2759"/>
<evidence type="ECO:0000313" key="2">
    <source>
        <dbReference type="Proteomes" id="UP000018144"/>
    </source>
</evidence>
<dbReference type="Proteomes" id="UP000018144">
    <property type="component" value="Unassembled WGS sequence"/>
</dbReference>
<gene>
    <name evidence="1" type="ORF">PCON_13039</name>
</gene>
<dbReference type="SUPFAM" id="SSF51735">
    <property type="entry name" value="NAD(P)-binding Rossmann-fold domains"/>
    <property type="match status" value="1"/>
</dbReference>
<proteinExistence type="predicted"/>
<reference evidence="1 2" key="1">
    <citation type="journal article" date="2013" name="PLoS Genet.">
        <title>The genome and development-dependent transcriptomes of Pyronema confluens: a window into fungal evolution.</title>
        <authorList>
            <person name="Traeger S."/>
            <person name="Altegoer F."/>
            <person name="Freitag M."/>
            <person name="Gabaldon T."/>
            <person name="Kempken F."/>
            <person name="Kumar A."/>
            <person name="Marcet-Houben M."/>
            <person name="Poggeler S."/>
            <person name="Stajich J.E."/>
            <person name="Nowrousian M."/>
        </authorList>
    </citation>
    <scope>NUCLEOTIDE SEQUENCE [LARGE SCALE GENOMIC DNA]</scope>
    <source>
        <strain evidence="2">CBS 100304</strain>
        <tissue evidence="1">Vegetative mycelium</tissue>
    </source>
</reference>
<dbReference type="EMBL" id="HF935844">
    <property type="protein sequence ID" value="CCX32390.1"/>
    <property type="molecule type" value="Genomic_DNA"/>
</dbReference>
<evidence type="ECO:0000313" key="1">
    <source>
        <dbReference type="EMBL" id="CCX32390.1"/>
    </source>
</evidence>
<dbReference type="STRING" id="1076935.U4LSP9"/>
<protein>
    <submittedName>
        <fullName evidence="1">Similar to D-arabinitol 2-dehydrogenase [ribulose-forming] acc. no. P43066</fullName>
    </submittedName>
</protein>
<dbReference type="InterPro" id="IPR036291">
    <property type="entry name" value="NAD(P)-bd_dom_sf"/>
</dbReference>
<organism evidence="1 2">
    <name type="scientific">Pyronema omphalodes (strain CBS 100304)</name>
    <name type="common">Pyronema confluens</name>
    <dbReference type="NCBI Taxonomy" id="1076935"/>
    <lineage>
        <taxon>Eukaryota</taxon>
        <taxon>Fungi</taxon>
        <taxon>Dikarya</taxon>
        <taxon>Ascomycota</taxon>
        <taxon>Pezizomycotina</taxon>
        <taxon>Pezizomycetes</taxon>
        <taxon>Pezizales</taxon>
        <taxon>Pyronemataceae</taxon>
        <taxon>Pyronema</taxon>
    </lineage>
</organism>
<dbReference type="AlphaFoldDB" id="U4LSP9"/>
<keyword evidence="2" id="KW-1185">Reference proteome</keyword>
<sequence length="71" mass="7863">MLGKSLAAEWAAHKIRVNTISPGYMDTALNRVPALDAQKVIWNKRPPWVASVTLTSLTTSRFSWPLTQAPT</sequence>
<name>U4LSP9_PYROM</name>